<dbReference type="Gene3D" id="1.20.5.4130">
    <property type="match status" value="1"/>
</dbReference>
<dbReference type="Proteomes" id="UP001396334">
    <property type="component" value="Unassembled WGS sequence"/>
</dbReference>
<name>A0ABR2RHE1_9ROSI</name>
<protein>
    <recommendedName>
        <fullName evidence="4">Disease resistance N-terminal domain-containing protein</fullName>
    </recommendedName>
</protein>
<evidence type="ECO:0000256" key="2">
    <source>
        <dbReference type="ARBA" id="ARBA00022741"/>
    </source>
</evidence>
<proteinExistence type="predicted"/>
<dbReference type="InterPro" id="IPR038005">
    <property type="entry name" value="RX-like_CC"/>
</dbReference>
<keyword evidence="3" id="KW-0611">Plant defense</keyword>
<feature type="domain" description="Disease resistance N-terminal" evidence="4">
    <location>
        <begin position="90"/>
        <end position="173"/>
    </location>
</feature>
<keyword evidence="1" id="KW-0677">Repeat</keyword>
<dbReference type="InterPro" id="IPR041118">
    <property type="entry name" value="Rx_N"/>
</dbReference>
<comment type="caution">
    <text evidence="5">The sequence shown here is derived from an EMBL/GenBank/DDBJ whole genome shotgun (WGS) entry which is preliminary data.</text>
</comment>
<evidence type="ECO:0000313" key="6">
    <source>
        <dbReference type="Proteomes" id="UP001396334"/>
    </source>
</evidence>
<evidence type="ECO:0000259" key="4">
    <source>
        <dbReference type="Pfam" id="PF18052"/>
    </source>
</evidence>
<organism evidence="5 6">
    <name type="scientific">Hibiscus sabdariffa</name>
    <name type="common">roselle</name>
    <dbReference type="NCBI Taxonomy" id="183260"/>
    <lineage>
        <taxon>Eukaryota</taxon>
        <taxon>Viridiplantae</taxon>
        <taxon>Streptophyta</taxon>
        <taxon>Embryophyta</taxon>
        <taxon>Tracheophyta</taxon>
        <taxon>Spermatophyta</taxon>
        <taxon>Magnoliopsida</taxon>
        <taxon>eudicotyledons</taxon>
        <taxon>Gunneridae</taxon>
        <taxon>Pentapetalae</taxon>
        <taxon>rosids</taxon>
        <taxon>malvids</taxon>
        <taxon>Malvales</taxon>
        <taxon>Malvaceae</taxon>
        <taxon>Malvoideae</taxon>
        <taxon>Hibiscus</taxon>
    </lineage>
</organism>
<dbReference type="EMBL" id="JBBPBN010000022">
    <property type="protein sequence ID" value="KAK9012244.1"/>
    <property type="molecule type" value="Genomic_DNA"/>
</dbReference>
<dbReference type="Pfam" id="PF18052">
    <property type="entry name" value="Rx_N"/>
    <property type="match status" value="1"/>
</dbReference>
<dbReference type="CDD" id="cd14798">
    <property type="entry name" value="RX-CC_like"/>
    <property type="match status" value="1"/>
</dbReference>
<evidence type="ECO:0000256" key="3">
    <source>
        <dbReference type="ARBA" id="ARBA00022821"/>
    </source>
</evidence>
<evidence type="ECO:0000313" key="5">
    <source>
        <dbReference type="EMBL" id="KAK9012244.1"/>
    </source>
</evidence>
<gene>
    <name evidence="5" type="ORF">V6N11_040310</name>
</gene>
<keyword evidence="2" id="KW-0547">Nucleotide-binding</keyword>
<evidence type="ECO:0000256" key="1">
    <source>
        <dbReference type="ARBA" id="ARBA00022737"/>
    </source>
</evidence>
<keyword evidence="6" id="KW-1185">Reference proteome</keyword>
<sequence>MIKFNCGNVSLHRLVLKTFKGNGNKKEQAANGYAGTSDLIESRGKPPGKLHMIPMSELTTLGLHLLEREVAICRVFHKHNQQEIEMAEFAVSPVVENLKNLLSQQAAYLGRVSQKIMHIRNELRWMRSFLKDANMKQEENDLMHATMMSYIRDVAYETEEVIETYVSRAAAQSITKPFYPMISEDEIYLTRNHHVRCECAQQR</sequence>
<accession>A0ABR2RHE1</accession>
<reference evidence="5 6" key="1">
    <citation type="journal article" date="2024" name="G3 (Bethesda)">
        <title>Genome assembly of Hibiscus sabdariffa L. provides insights into metabolisms of medicinal natural products.</title>
        <authorList>
            <person name="Kim T."/>
        </authorList>
    </citation>
    <scope>NUCLEOTIDE SEQUENCE [LARGE SCALE GENOMIC DNA]</scope>
    <source>
        <strain evidence="5">TK-2024</strain>
        <tissue evidence="5">Old leaves</tissue>
    </source>
</reference>